<evidence type="ECO:0000256" key="4">
    <source>
        <dbReference type="ARBA" id="ARBA00006564"/>
    </source>
</evidence>
<dbReference type="Gene3D" id="1.10.20.10">
    <property type="entry name" value="Histone, subunit A"/>
    <property type="match status" value="1"/>
</dbReference>
<keyword evidence="8" id="KW-0539">Nucleus</keyword>
<gene>
    <name evidence="11" type="ORF">niasHT_037106</name>
</gene>
<comment type="caution">
    <text evidence="11">The sequence shown here is derived from an EMBL/GenBank/DDBJ whole genome shotgun (WGS) entry which is preliminary data.</text>
</comment>
<evidence type="ECO:0000256" key="5">
    <source>
        <dbReference type="ARBA" id="ARBA00020836"/>
    </source>
</evidence>
<keyword evidence="7" id="KW-0238">DNA-binding</keyword>
<evidence type="ECO:0000256" key="2">
    <source>
        <dbReference type="ARBA" id="ARBA00004123"/>
    </source>
</evidence>
<organism evidence="11 12">
    <name type="scientific">Heterodera trifolii</name>
    <dbReference type="NCBI Taxonomy" id="157864"/>
    <lineage>
        <taxon>Eukaryota</taxon>
        <taxon>Metazoa</taxon>
        <taxon>Ecdysozoa</taxon>
        <taxon>Nematoda</taxon>
        <taxon>Chromadorea</taxon>
        <taxon>Rhabditida</taxon>
        <taxon>Tylenchina</taxon>
        <taxon>Tylenchomorpha</taxon>
        <taxon>Tylenchoidea</taxon>
        <taxon>Heteroderidae</taxon>
        <taxon>Heteroderinae</taxon>
        <taxon>Heterodera</taxon>
    </lineage>
</organism>
<evidence type="ECO:0000313" key="12">
    <source>
        <dbReference type="Proteomes" id="UP001620626"/>
    </source>
</evidence>
<protein>
    <recommendedName>
        <fullName evidence="5">Histone H4</fullName>
    </recommendedName>
</protein>
<dbReference type="GO" id="GO:0005634">
    <property type="term" value="C:nucleus"/>
    <property type="evidence" value="ECO:0007669"/>
    <property type="project" value="UniProtKB-SubCell"/>
</dbReference>
<name>A0ABD2IHB9_9BILA</name>
<comment type="subcellular location">
    <subcellularLocation>
        <location evidence="3">Chromosome</location>
    </subcellularLocation>
    <subcellularLocation>
        <location evidence="2">Nucleus</location>
    </subcellularLocation>
</comment>
<dbReference type="PRINTS" id="PR00623">
    <property type="entry name" value="HISTONEH4"/>
</dbReference>
<feature type="compositionally biased region" description="Basic residues" evidence="10">
    <location>
        <begin position="211"/>
        <end position="229"/>
    </location>
</feature>
<evidence type="ECO:0000256" key="10">
    <source>
        <dbReference type="SAM" id="MobiDB-lite"/>
    </source>
</evidence>
<evidence type="ECO:0000256" key="7">
    <source>
        <dbReference type="ARBA" id="ARBA00023125"/>
    </source>
</evidence>
<accession>A0ABD2IHB9</accession>
<feature type="region of interest" description="Disordered" evidence="10">
    <location>
        <begin position="188"/>
        <end position="243"/>
    </location>
</feature>
<keyword evidence="12" id="KW-1185">Reference proteome</keyword>
<proteinExistence type="inferred from homology"/>
<dbReference type="InterPro" id="IPR001951">
    <property type="entry name" value="Histone_H4"/>
</dbReference>
<dbReference type="AlphaFoldDB" id="A0ABD2IHB9"/>
<keyword evidence="6" id="KW-0158">Chromosome</keyword>
<sequence length="243" mass="26787">MRCEQSGNGMNEELENFMDTISDIVVGENITIDSANTNGETQEGEMDHAWRPNKNIIQHDEFQNALALNMDARSNNLEDENSESMVDHHSFANSVQNDGQQGAFRLPPIEIFVGGSLPEKTPRIGIIQGINNPAISSLDGCGGVKRISGLIYEENRTVPIVRENEPTFNEEIVPQDDNVSELSVCAADKSSHGRAHRARSNSNVSVPSNKSQRKRANRSDRKKCRMKGIRKSEGPTEGIGTNN</sequence>
<evidence type="ECO:0000256" key="3">
    <source>
        <dbReference type="ARBA" id="ARBA00004286"/>
    </source>
</evidence>
<evidence type="ECO:0000256" key="6">
    <source>
        <dbReference type="ARBA" id="ARBA00022454"/>
    </source>
</evidence>
<reference evidence="11 12" key="1">
    <citation type="submission" date="2024-10" db="EMBL/GenBank/DDBJ databases">
        <authorList>
            <person name="Kim D."/>
        </authorList>
    </citation>
    <scope>NUCLEOTIDE SEQUENCE [LARGE SCALE GENOMIC DNA]</scope>
    <source>
        <strain evidence="11">BH-2024</strain>
    </source>
</reference>
<feature type="compositionally biased region" description="Low complexity" evidence="10">
    <location>
        <begin position="200"/>
        <end position="210"/>
    </location>
</feature>
<evidence type="ECO:0000313" key="11">
    <source>
        <dbReference type="EMBL" id="KAL3079544.1"/>
    </source>
</evidence>
<keyword evidence="9" id="KW-0544">Nucleosome core</keyword>
<dbReference type="Proteomes" id="UP001620626">
    <property type="component" value="Unassembled WGS sequence"/>
</dbReference>
<evidence type="ECO:0000256" key="9">
    <source>
        <dbReference type="ARBA" id="ARBA00023269"/>
    </source>
</evidence>
<comment type="function">
    <text evidence="1">Core component of nucleosome. Nucleosomes wrap and compact DNA into chromatin, limiting DNA accessibility to the cellular machineries which require DNA as a template. Histones thereby play a central role in transcription regulation, DNA repair, DNA replication and chromosomal stability. DNA accessibility is regulated via a complex set of post-translational modifications of histones, also called histone code, and nucleosome remodeling.</text>
</comment>
<comment type="similarity">
    <text evidence="4">Belongs to the histone H4 family.</text>
</comment>
<dbReference type="GO" id="GO:0000786">
    <property type="term" value="C:nucleosome"/>
    <property type="evidence" value="ECO:0007669"/>
    <property type="project" value="UniProtKB-KW"/>
</dbReference>
<evidence type="ECO:0000256" key="8">
    <source>
        <dbReference type="ARBA" id="ARBA00023242"/>
    </source>
</evidence>
<dbReference type="EMBL" id="JBICBT010001180">
    <property type="protein sequence ID" value="KAL3079544.1"/>
    <property type="molecule type" value="Genomic_DNA"/>
</dbReference>
<dbReference type="InterPro" id="IPR009072">
    <property type="entry name" value="Histone-fold"/>
</dbReference>
<evidence type="ECO:0000256" key="1">
    <source>
        <dbReference type="ARBA" id="ARBA00002001"/>
    </source>
</evidence>
<dbReference type="GO" id="GO:0003677">
    <property type="term" value="F:DNA binding"/>
    <property type="evidence" value="ECO:0007669"/>
    <property type="project" value="UniProtKB-KW"/>
</dbReference>